<name>A0A0V0GE98_TRIDM</name>
<feature type="non-terminal residue" evidence="3">
    <location>
        <position position="1"/>
    </location>
</feature>
<keyword evidence="1" id="KW-0862">Zinc</keyword>
<evidence type="ECO:0000259" key="2">
    <source>
        <dbReference type="PROSITE" id="PS50157"/>
    </source>
</evidence>
<evidence type="ECO:0000256" key="1">
    <source>
        <dbReference type="PROSITE-ProRule" id="PRU00042"/>
    </source>
</evidence>
<dbReference type="PROSITE" id="PS50157">
    <property type="entry name" value="ZINC_FINGER_C2H2_2"/>
    <property type="match status" value="1"/>
</dbReference>
<sequence length="87" mass="10518">CMACNKSYKRRNHWKRHQNYECEVLALPRFVCGNCQRSYKNKRHLQRHQKYECGKEPNFTCPYCPYKARRKGTLDTHITVKHESSNL</sequence>
<dbReference type="Gene3D" id="3.30.160.60">
    <property type="entry name" value="Classic Zinc Finger"/>
    <property type="match status" value="2"/>
</dbReference>
<dbReference type="AlphaFoldDB" id="A0A0V0GE98"/>
<keyword evidence="1" id="KW-0479">Metal-binding</keyword>
<dbReference type="InterPro" id="IPR036236">
    <property type="entry name" value="Znf_C2H2_sf"/>
</dbReference>
<feature type="domain" description="C2H2-type" evidence="2">
    <location>
        <begin position="30"/>
        <end position="57"/>
    </location>
</feature>
<keyword evidence="1" id="KW-0863">Zinc-finger</keyword>
<accession>A0A0V0GE98</accession>
<dbReference type="GO" id="GO:0008270">
    <property type="term" value="F:zinc ion binding"/>
    <property type="evidence" value="ECO:0007669"/>
    <property type="project" value="UniProtKB-KW"/>
</dbReference>
<dbReference type="SUPFAM" id="SSF57667">
    <property type="entry name" value="beta-beta-alpha zinc fingers"/>
    <property type="match status" value="1"/>
</dbReference>
<dbReference type="SMART" id="SM00355">
    <property type="entry name" value="ZnF_C2H2"/>
    <property type="match status" value="2"/>
</dbReference>
<dbReference type="InterPro" id="IPR013087">
    <property type="entry name" value="Znf_C2H2_type"/>
</dbReference>
<evidence type="ECO:0000313" key="3">
    <source>
        <dbReference type="EMBL" id="JAP06118.1"/>
    </source>
</evidence>
<protein>
    <submittedName>
        <fullName evidence="3">Putative transcription factor iiia-like protein</fullName>
    </submittedName>
</protein>
<proteinExistence type="predicted"/>
<reference evidence="3" key="1">
    <citation type="journal article" date="2018" name="J. Proteomics">
        <title>Exploring the molecular complexity of Triatoma dimidiata sialome.</title>
        <authorList>
            <person name="Santiago P.B."/>
            <person name="de Araujo C.N."/>
            <person name="Charneau S."/>
            <person name="Bastos I.M.D."/>
            <person name="Assumpcao T.C.F."/>
            <person name="Queiroz R.M.L."/>
            <person name="Praca Y.R."/>
            <person name="Cordeiro T.M."/>
            <person name="Garcia C.H.S."/>
            <person name="da Silva I.G."/>
            <person name="Raiol T."/>
            <person name="Motta F.N."/>
            <person name="de Araujo Oliveira J.V."/>
            <person name="de Sousa M.V."/>
            <person name="Ribeiro J.M.C."/>
            <person name="de Santana J.M."/>
        </authorList>
    </citation>
    <scope>NUCLEOTIDE SEQUENCE</scope>
    <source>
        <strain evidence="3">Santander</strain>
        <tissue evidence="3">Salivary glands</tissue>
    </source>
</reference>
<organism evidence="3">
    <name type="scientific">Triatoma dimidiata</name>
    <name type="common">Kissing bug</name>
    <name type="synonym">Meccus dimidiatus</name>
    <dbReference type="NCBI Taxonomy" id="72491"/>
    <lineage>
        <taxon>Eukaryota</taxon>
        <taxon>Metazoa</taxon>
        <taxon>Ecdysozoa</taxon>
        <taxon>Arthropoda</taxon>
        <taxon>Hexapoda</taxon>
        <taxon>Insecta</taxon>
        <taxon>Pterygota</taxon>
        <taxon>Neoptera</taxon>
        <taxon>Paraneoptera</taxon>
        <taxon>Hemiptera</taxon>
        <taxon>Heteroptera</taxon>
        <taxon>Panheteroptera</taxon>
        <taxon>Cimicomorpha</taxon>
        <taxon>Reduviidae</taxon>
        <taxon>Triatominae</taxon>
        <taxon>Triatoma</taxon>
    </lineage>
</organism>
<dbReference type="Pfam" id="PF00096">
    <property type="entry name" value="zf-C2H2"/>
    <property type="match status" value="2"/>
</dbReference>
<dbReference type="EMBL" id="GECL01000006">
    <property type="protein sequence ID" value="JAP06118.1"/>
    <property type="molecule type" value="Transcribed_RNA"/>
</dbReference>